<proteinExistence type="predicted"/>
<accession>A0A119VE97</accession>
<sequence>MKRQIMKRVLLGISVACAVSSVCAQTPAAPSSGSKDPDYSSIAHAFHEAAEKGSYSGEVNDGFANLIRQKLGDPKQKVFIDIKQAGGDASCRYLVGDLRMPGARWQGKPLSGRMTMYITPKGEPCMDVAQQGEKK</sequence>
<protein>
    <recommendedName>
        <fullName evidence="6">Lipoprotein</fullName>
    </recommendedName>
</protein>
<evidence type="ECO:0008006" key="6">
    <source>
        <dbReference type="Google" id="ProtNLM"/>
    </source>
</evidence>
<feature type="signal peptide" evidence="1">
    <location>
        <begin position="1"/>
        <end position="24"/>
    </location>
</feature>
<dbReference type="Proteomes" id="UP000068016">
    <property type="component" value="Unassembled WGS sequence"/>
</dbReference>
<evidence type="ECO:0000313" key="3">
    <source>
        <dbReference type="EMBL" id="KWN06391.1"/>
    </source>
</evidence>
<gene>
    <name evidence="2" type="ORF">WT27_13195</name>
    <name evidence="3" type="ORF">WT83_27290</name>
</gene>
<comment type="caution">
    <text evidence="3">The sequence shown here is derived from an EMBL/GenBank/DDBJ whole genome shotgun (WGS) entry which is preliminary data.</text>
</comment>
<evidence type="ECO:0000313" key="2">
    <source>
        <dbReference type="EMBL" id="KVV40878.1"/>
    </source>
</evidence>
<dbReference type="Proteomes" id="UP000062317">
    <property type="component" value="Unassembled WGS sequence"/>
</dbReference>
<evidence type="ECO:0000313" key="4">
    <source>
        <dbReference type="Proteomes" id="UP000062317"/>
    </source>
</evidence>
<dbReference type="EMBL" id="LPLZ01000074">
    <property type="protein sequence ID" value="KWN06391.1"/>
    <property type="molecule type" value="Genomic_DNA"/>
</dbReference>
<dbReference type="EMBL" id="LPEQ01000113">
    <property type="protein sequence ID" value="KVV40878.1"/>
    <property type="molecule type" value="Genomic_DNA"/>
</dbReference>
<evidence type="ECO:0000313" key="5">
    <source>
        <dbReference type="Proteomes" id="UP000068016"/>
    </source>
</evidence>
<dbReference type="RefSeq" id="WP_060108198.1">
    <property type="nucleotide sequence ID" value="NZ_LPEQ01000113.1"/>
</dbReference>
<name>A0A119VE97_9BURK</name>
<evidence type="ECO:0000256" key="1">
    <source>
        <dbReference type="SAM" id="SignalP"/>
    </source>
</evidence>
<keyword evidence="1" id="KW-0732">Signal</keyword>
<dbReference type="AlphaFoldDB" id="A0A119VE97"/>
<organism evidence="3 5">
    <name type="scientific">Burkholderia territorii</name>
    <dbReference type="NCBI Taxonomy" id="1503055"/>
    <lineage>
        <taxon>Bacteria</taxon>
        <taxon>Pseudomonadati</taxon>
        <taxon>Pseudomonadota</taxon>
        <taxon>Betaproteobacteria</taxon>
        <taxon>Burkholderiales</taxon>
        <taxon>Burkholderiaceae</taxon>
        <taxon>Burkholderia</taxon>
        <taxon>Burkholderia cepacia complex</taxon>
    </lineage>
</organism>
<keyword evidence="4" id="KW-1185">Reference proteome</keyword>
<feature type="chain" id="PRO_5010446035" description="Lipoprotein" evidence="1">
    <location>
        <begin position="25"/>
        <end position="135"/>
    </location>
</feature>
<reference evidence="4 5" key="1">
    <citation type="submission" date="2015-11" db="EMBL/GenBank/DDBJ databases">
        <title>Expanding the genomic diversity of Burkholderia species for the development of highly accurate diagnostics.</title>
        <authorList>
            <person name="Sahl J."/>
            <person name="Keim P."/>
            <person name="Wagner D."/>
        </authorList>
    </citation>
    <scope>NUCLEOTIDE SEQUENCE [LARGE SCALE GENOMIC DNA]</scope>
    <source>
        <strain evidence="2 4">MSMB1301WGS</strain>
        <strain evidence="3 5">MSMB793WGS</strain>
    </source>
</reference>